<comment type="caution">
    <text evidence="1">The sequence shown here is derived from an EMBL/GenBank/DDBJ whole genome shotgun (WGS) entry which is preliminary data.</text>
</comment>
<keyword evidence="2" id="KW-1185">Reference proteome</keyword>
<dbReference type="AlphaFoldDB" id="A0AAV4Y0R0"/>
<protein>
    <submittedName>
        <fullName evidence="1">Uncharacterized protein</fullName>
    </submittedName>
</protein>
<name>A0AAV4Y0R0_CAEEX</name>
<dbReference type="EMBL" id="BPLR01001080">
    <property type="protein sequence ID" value="GIY99738.1"/>
    <property type="molecule type" value="Genomic_DNA"/>
</dbReference>
<gene>
    <name evidence="1" type="ORF">CEXT_661961</name>
</gene>
<sequence>MCRSRINWLHKGTCVEHQCIRKQTADESAFSAHVLRSATHKKCHVTGMLGAKKACLRTYWMVVDRAKMRPCKMNKTCDSKINIHIEYIYFLLSLFLVQEMDKNENCSYSAVLFSITNLFFRKIENGIFDAERISLE</sequence>
<proteinExistence type="predicted"/>
<organism evidence="1 2">
    <name type="scientific">Caerostris extrusa</name>
    <name type="common">Bark spider</name>
    <name type="synonym">Caerostris bankana</name>
    <dbReference type="NCBI Taxonomy" id="172846"/>
    <lineage>
        <taxon>Eukaryota</taxon>
        <taxon>Metazoa</taxon>
        <taxon>Ecdysozoa</taxon>
        <taxon>Arthropoda</taxon>
        <taxon>Chelicerata</taxon>
        <taxon>Arachnida</taxon>
        <taxon>Araneae</taxon>
        <taxon>Araneomorphae</taxon>
        <taxon>Entelegynae</taxon>
        <taxon>Araneoidea</taxon>
        <taxon>Araneidae</taxon>
        <taxon>Caerostris</taxon>
    </lineage>
</organism>
<evidence type="ECO:0000313" key="2">
    <source>
        <dbReference type="Proteomes" id="UP001054945"/>
    </source>
</evidence>
<reference evidence="1 2" key="1">
    <citation type="submission" date="2021-06" db="EMBL/GenBank/DDBJ databases">
        <title>Caerostris extrusa draft genome.</title>
        <authorList>
            <person name="Kono N."/>
            <person name="Arakawa K."/>
        </authorList>
    </citation>
    <scope>NUCLEOTIDE SEQUENCE [LARGE SCALE GENOMIC DNA]</scope>
</reference>
<evidence type="ECO:0000313" key="1">
    <source>
        <dbReference type="EMBL" id="GIY99738.1"/>
    </source>
</evidence>
<accession>A0AAV4Y0R0</accession>
<dbReference type="Proteomes" id="UP001054945">
    <property type="component" value="Unassembled WGS sequence"/>
</dbReference>